<feature type="domain" description="VOC" evidence="1">
    <location>
        <begin position="2"/>
        <end position="123"/>
    </location>
</feature>
<gene>
    <name evidence="2" type="ORF">SDC9_57140</name>
</gene>
<dbReference type="Gene3D" id="3.10.180.10">
    <property type="entry name" value="2,3-Dihydroxybiphenyl 1,2-Dioxygenase, domain 1"/>
    <property type="match status" value="1"/>
</dbReference>
<dbReference type="AlphaFoldDB" id="A0A644X3S3"/>
<dbReference type="EMBL" id="VSSQ01001744">
    <property type="protein sequence ID" value="MPM10805.1"/>
    <property type="molecule type" value="Genomic_DNA"/>
</dbReference>
<dbReference type="SUPFAM" id="SSF54593">
    <property type="entry name" value="Glyoxalase/Bleomycin resistance protein/Dihydroxybiphenyl dioxygenase"/>
    <property type="match status" value="1"/>
</dbReference>
<evidence type="ECO:0000259" key="1">
    <source>
        <dbReference type="PROSITE" id="PS51819"/>
    </source>
</evidence>
<accession>A0A644X3S3</accession>
<dbReference type="InterPro" id="IPR037523">
    <property type="entry name" value="VOC_core"/>
</dbReference>
<comment type="caution">
    <text evidence="2">The sequence shown here is derived from an EMBL/GenBank/DDBJ whole genome shotgun (WGS) entry which is preliminary data.</text>
</comment>
<proteinExistence type="predicted"/>
<dbReference type="Pfam" id="PF00903">
    <property type="entry name" value="Glyoxalase"/>
    <property type="match status" value="1"/>
</dbReference>
<name>A0A644X3S3_9ZZZZ</name>
<evidence type="ECO:0000313" key="2">
    <source>
        <dbReference type="EMBL" id="MPM10805.1"/>
    </source>
</evidence>
<protein>
    <recommendedName>
        <fullName evidence="1">VOC domain-containing protein</fullName>
    </recommendedName>
</protein>
<sequence length="123" mass="14505">MNIKHIALNISRDDEPIKFYKEILGFEMVKHFKLPAELSNTFFDVNKILPVYLYKRDEIFLEMFVYPDKINLGAAHLCLELSDREVIIEKCIICGYKVKRVSKVNKPDLVFIYDKTGNKFEIK</sequence>
<dbReference type="CDD" id="cd06587">
    <property type="entry name" value="VOC"/>
    <property type="match status" value="1"/>
</dbReference>
<dbReference type="InterPro" id="IPR029068">
    <property type="entry name" value="Glyas_Bleomycin-R_OHBP_Dase"/>
</dbReference>
<organism evidence="2">
    <name type="scientific">bioreactor metagenome</name>
    <dbReference type="NCBI Taxonomy" id="1076179"/>
    <lineage>
        <taxon>unclassified sequences</taxon>
        <taxon>metagenomes</taxon>
        <taxon>ecological metagenomes</taxon>
    </lineage>
</organism>
<dbReference type="PROSITE" id="PS51819">
    <property type="entry name" value="VOC"/>
    <property type="match status" value="1"/>
</dbReference>
<dbReference type="InterPro" id="IPR004360">
    <property type="entry name" value="Glyas_Fos-R_dOase_dom"/>
</dbReference>
<reference evidence="2" key="1">
    <citation type="submission" date="2019-08" db="EMBL/GenBank/DDBJ databases">
        <authorList>
            <person name="Kucharzyk K."/>
            <person name="Murdoch R.W."/>
            <person name="Higgins S."/>
            <person name="Loffler F."/>
        </authorList>
    </citation>
    <scope>NUCLEOTIDE SEQUENCE</scope>
</reference>